<reference evidence="1" key="1">
    <citation type="journal article" date="2025" name="Int. J. Syst. Evol. Microbiol.">
        <title>Inconstantimicrobium mannanitabidum sp. nov., a novel member of the family Clostridiaceae isolated from anoxic soil under the treatment of reductive soil disinfestation.</title>
        <authorList>
            <person name="Ueki A."/>
            <person name="Tonouchi A."/>
            <person name="Honma S."/>
            <person name="Kaku N."/>
            <person name="Ueki K."/>
        </authorList>
    </citation>
    <scope>NUCLEOTIDE SEQUENCE</scope>
    <source>
        <strain evidence="1">TW13</strain>
    </source>
</reference>
<dbReference type="EMBL" id="BROD01000001">
    <property type="protein sequence ID" value="GKX65506.1"/>
    <property type="molecule type" value="Genomic_DNA"/>
</dbReference>
<organism evidence="1 2">
    <name type="scientific">Inconstantimicrobium mannanitabidum</name>
    <dbReference type="NCBI Taxonomy" id="1604901"/>
    <lineage>
        <taxon>Bacteria</taxon>
        <taxon>Bacillati</taxon>
        <taxon>Bacillota</taxon>
        <taxon>Clostridia</taxon>
        <taxon>Eubacteriales</taxon>
        <taxon>Clostridiaceae</taxon>
        <taxon>Inconstantimicrobium</taxon>
    </lineage>
</organism>
<dbReference type="Proteomes" id="UP001058074">
    <property type="component" value="Unassembled WGS sequence"/>
</dbReference>
<name>A0ACB5R965_9CLOT</name>
<gene>
    <name evidence="1" type="ORF">rsdtw13_07640</name>
</gene>
<protein>
    <submittedName>
        <fullName evidence="1">Uncharacterized protein</fullName>
    </submittedName>
</protein>
<keyword evidence="2" id="KW-1185">Reference proteome</keyword>
<proteinExistence type="predicted"/>
<evidence type="ECO:0000313" key="2">
    <source>
        <dbReference type="Proteomes" id="UP001058074"/>
    </source>
</evidence>
<comment type="caution">
    <text evidence="1">The sequence shown here is derived from an EMBL/GenBank/DDBJ whole genome shotgun (WGS) entry which is preliminary data.</text>
</comment>
<accession>A0ACB5R965</accession>
<evidence type="ECO:0000313" key="1">
    <source>
        <dbReference type="EMBL" id="GKX65506.1"/>
    </source>
</evidence>
<sequence length="207" mass="24358">MENFDILVNTNIDVEYGDKIYKSKIQDVEEDFISLYLPVVDGEYLLLKINEEVDMIYFDHKRNTFRLTSKVIGREISGNVRLIKLTKPYKITQIQRRNYVRVGLVDSVEVGTKVDDKIAYTKEWVTDLSGGGIRFISKIQHNKNDEVYLKLEQYNKNLQVTGKVVRKEKTDDGRYLYGVEFTDISERDREVIISNVFKLMRKQRELT</sequence>